<protein>
    <submittedName>
        <fullName evidence="1">Uncharacterized protein</fullName>
    </submittedName>
</protein>
<dbReference type="EMBL" id="LAZR01062860">
    <property type="protein sequence ID" value="KKK60658.1"/>
    <property type="molecule type" value="Genomic_DNA"/>
</dbReference>
<proteinExistence type="predicted"/>
<gene>
    <name evidence="1" type="ORF">LCGC14_3022170</name>
</gene>
<feature type="non-terminal residue" evidence="1">
    <location>
        <position position="60"/>
    </location>
</feature>
<name>A0A0F8WVF0_9ZZZZ</name>
<dbReference type="AlphaFoldDB" id="A0A0F8WVF0"/>
<sequence length="60" mass="6906">MTEHNNGTNVLVRFHEIVRRTNKAVLISIEEDDDDTSVWIPESQIAMIDTGLGEVWIPLW</sequence>
<comment type="caution">
    <text evidence="1">The sequence shown here is derived from an EMBL/GenBank/DDBJ whole genome shotgun (WGS) entry which is preliminary data.</text>
</comment>
<reference evidence="1" key="1">
    <citation type="journal article" date="2015" name="Nature">
        <title>Complex archaea that bridge the gap between prokaryotes and eukaryotes.</title>
        <authorList>
            <person name="Spang A."/>
            <person name="Saw J.H."/>
            <person name="Jorgensen S.L."/>
            <person name="Zaremba-Niedzwiedzka K."/>
            <person name="Martijn J."/>
            <person name="Lind A.E."/>
            <person name="van Eijk R."/>
            <person name="Schleper C."/>
            <person name="Guy L."/>
            <person name="Ettema T.J."/>
        </authorList>
    </citation>
    <scope>NUCLEOTIDE SEQUENCE</scope>
</reference>
<accession>A0A0F8WVF0</accession>
<organism evidence="1">
    <name type="scientific">marine sediment metagenome</name>
    <dbReference type="NCBI Taxonomy" id="412755"/>
    <lineage>
        <taxon>unclassified sequences</taxon>
        <taxon>metagenomes</taxon>
        <taxon>ecological metagenomes</taxon>
    </lineage>
</organism>
<evidence type="ECO:0000313" key="1">
    <source>
        <dbReference type="EMBL" id="KKK60658.1"/>
    </source>
</evidence>